<dbReference type="Proteomes" id="UP000032049">
    <property type="component" value="Unassembled WGS sequence"/>
</dbReference>
<feature type="transmembrane region" description="Helical" evidence="1">
    <location>
        <begin position="216"/>
        <end position="241"/>
    </location>
</feature>
<evidence type="ECO:0000313" key="2">
    <source>
        <dbReference type="EMBL" id="KIO75700.1"/>
    </source>
</evidence>
<keyword evidence="3" id="KW-1185">Reference proteome</keyword>
<feature type="transmembrane region" description="Helical" evidence="1">
    <location>
        <begin position="20"/>
        <end position="46"/>
    </location>
</feature>
<dbReference type="STRING" id="1503925.TH53_19180"/>
<organism evidence="2 3">
    <name type="scientific">Pedobacter lusitanus</name>
    <dbReference type="NCBI Taxonomy" id="1503925"/>
    <lineage>
        <taxon>Bacteria</taxon>
        <taxon>Pseudomonadati</taxon>
        <taxon>Bacteroidota</taxon>
        <taxon>Sphingobacteriia</taxon>
        <taxon>Sphingobacteriales</taxon>
        <taxon>Sphingobacteriaceae</taxon>
        <taxon>Pedobacter</taxon>
    </lineage>
</organism>
<keyword evidence="1" id="KW-0812">Transmembrane</keyword>
<protein>
    <recommendedName>
        <fullName evidence="4">PepSY domain-containing protein</fullName>
    </recommendedName>
</protein>
<keyword evidence="1" id="KW-1133">Transmembrane helix</keyword>
<proteinExistence type="predicted"/>
<dbReference type="OrthoDB" id="9806195at2"/>
<dbReference type="InterPro" id="IPR005625">
    <property type="entry name" value="PepSY-ass_TM"/>
</dbReference>
<keyword evidence="1" id="KW-0472">Membrane</keyword>
<evidence type="ECO:0000256" key="1">
    <source>
        <dbReference type="SAM" id="Phobius"/>
    </source>
</evidence>
<dbReference type="EMBL" id="JXRA01000087">
    <property type="protein sequence ID" value="KIO75700.1"/>
    <property type="molecule type" value="Genomic_DNA"/>
</dbReference>
<evidence type="ECO:0008006" key="4">
    <source>
        <dbReference type="Google" id="ProtNLM"/>
    </source>
</evidence>
<dbReference type="Pfam" id="PF03929">
    <property type="entry name" value="PepSY_TM"/>
    <property type="match status" value="1"/>
</dbReference>
<evidence type="ECO:0000313" key="3">
    <source>
        <dbReference type="Proteomes" id="UP000032049"/>
    </source>
</evidence>
<feature type="transmembrane region" description="Helical" evidence="1">
    <location>
        <begin position="262"/>
        <end position="282"/>
    </location>
</feature>
<reference evidence="2 3" key="1">
    <citation type="submission" date="2015-01" db="EMBL/GenBank/DDBJ databases">
        <title>Draft genome sequence of Pedobacter sp. NL19 isolated from sludge of an effluent treatment pond in an abandoned uranium mine.</title>
        <authorList>
            <person name="Santos T."/>
            <person name="Caetano T."/>
            <person name="Covas C."/>
            <person name="Cruz A."/>
            <person name="Mendo S."/>
        </authorList>
    </citation>
    <scope>NUCLEOTIDE SEQUENCE [LARGE SCALE GENOMIC DNA]</scope>
    <source>
        <strain evidence="2 3">NL19</strain>
    </source>
</reference>
<dbReference type="RefSeq" id="WP_041884413.1">
    <property type="nucleotide sequence ID" value="NZ_CP157278.1"/>
</dbReference>
<feature type="transmembrane region" description="Helical" evidence="1">
    <location>
        <begin position="501"/>
        <end position="522"/>
    </location>
</feature>
<sequence>MSTANLSRTVKRNMYSWHRILGIMTIIPVIFWTCSGLSHPIIAHWFKLQIAHEYIKPVAVNNSQIKLSVNDVLSKNGINLFKNFRIINFKGKTFYQVKDRKNEILYFSAADGAKLPDGDRLYAEYLSRYFLGDSTAKIVAVNQVSSFTDEYKYINRLLPVWKVSFDRKDKMDVYVETSQSRLANYNDTNRKIFLWVFSNFHSYEFIAKITNNTARYTLVLVLASIVIFSTLSGLLIYGFLWKKFKKPVTGQKVGFLRKYHRSIGLWTSVVTLTFMGSGAYHATHKFAPDDRINYVVEPEVRLCDLTVASTALPVQWDQVSNISLARFNDKTYYQVYTVKKENDSWKKQQIAKAETMFGEKDKKDKPNVTYYDAADGQLLADGIMEHSYSLVKHFVAQGAADGEAACCEMMANAAADETAPLIISSSAYLTKFDNDYGFVNKRLPVVKIALNTPGHLTYYLETSTGRLAAKVQDSDRREGLSFAVFHKFLLVDFAGKNFRDFLTAFSAFCVLVVSVLGLILFIKTK</sequence>
<gene>
    <name evidence="2" type="ORF">TH53_19180</name>
</gene>
<dbReference type="AlphaFoldDB" id="A0A0D0GHU3"/>
<name>A0A0D0GHU3_9SPHI</name>
<comment type="caution">
    <text evidence="2">The sequence shown here is derived from an EMBL/GenBank/DDBJ whole genome shotgun (WGS) entry which is preliminary data.</text>
</comment>
<accession>A0A0D0GHU3</accession>
<dbReference type="PANTHER" id="PTHR34219">
    <property type="entry name" value="IRON-REGULATED INNER MEMBRANE PROTEIN-RELATED"/>
    <property type="match status" value="1"/>
</dbReference>